<dbReference type="Proteomes" id="UP000249061">
    <property type="component" value="Unassembled WGS sequence"/>
</dbReference>
<dbReference type="AlphaFoldDB" id="A0A2W5T206"/>
<keyword evidence="1" id="KW-0812">Transmembrane</keyword>
<dbReference type="NCBIfam" id="NF037970">
    <property type="entry name" value="vanZ_1"/>
    <property type="match status" value="1"/>
</dbReference>
<feature type="transmembrane region" description="Helical" evidence="1">
    <location>
        <begin position="34"/>
        <end position="55"/>
    </location>
</feature>
<proteinExistence type="predicted"/>
<organism evidence="2 3">
    <name type="scientific">Archangium gephyra</name>
    <dbReference type="NCBI Taxonomy" id="48"/>
    <lineage>
        <taxon>Bacteria</taxon>
        <taxon>Pseudomonadati</taxon>
        <taxon>Myxococcota</taxon>
        <taxon>Myxococcia</taxon>
        <taxon>Myxococcales</taxon>
        <taxon>Cystobacterineae</taxon>
        <taxon>Archangiaceae</taxon>
        <taxon>Archangium</taxon>
    </lineage>
</organism>
<dbReference type="EMBL" id="QFQP01000027">
    <property type="protein sequence ID" value="PZR08077.1"/>
    <property type="molecule type" value="Genomic_DNA"/>
</dbReference>
<comment type="caution">
    <text evidence="2">The sequence shown here is derived from an EMBL/GenBank/DDBJ whole genome shotgun (WGS) entry which is preliminary data.</text>
</comment>
<name>A0A2W5T206_9BACT</name>
<evidence type="ECO:0000313" key="3">
    <source>
        <dbReference type="Proteomes" id="UP000249061"/>
    </source>
</evidence>
<protein>
    <recommendedName>
        <fullName evidence="4">VanZ-like domain-containing protein</fullName>
    </recommendedName>
</protein>
<feature type="transmembrane region" description="Helical" evidence="1">
    <location>
        <begin position="67"/>
        <end position="86"/>
    </location>
</feature>
<keyword evidence="1" id="KW-1133">Transmembrane helix</keyword>
<gene>
    <name evidence="2" type="ORF">DI536_25930</name>
</gene>
<reference evidence="2 3" key="1">
    <citation type="submission" date="2017-08" db="EMBL/GenBank/DDBJ databases">
        <title>Infants hospitalized years apart are colonized by the same room-sourced microbial strains.</title>
        <authorList>
            <person name="Brooks B."/>
            <person name="Olm M.R."/>
            <person name="Firek B.A."/>
            <person name="Baker R."/>
            <person name="Thomas B.C."/>
            <person name="Morowitz M.J."/>
            <person name="Banfield J.F."/>
        </authorList>
    </citation>
    <scope>NUCLEOTIDE SEQUENCE [LARGE SCALE GENOMIC DNA]</scope>
    <source>
        <strain evidence="2">S2_003_000_R2_14</strain>
    </source>
</reference>
<evidence type="ECO:0008006" key="4">
    <source>
        <dbReference type="Google" id="ProtNLM"/>
    </source>
</evidence>
<evidence type="ECO:0000256" key="1">
    <source>
        <dbReference type="SAM" id="Phobius"/>
    </source>
</evidence>
<accession>A0A2W5T206</accession>
<keyword evidence="1" id="KW-0472">Membrane</keyword>
<feature type="transmembrane region" description="Helical" evidence="1">
    <location>
        <begin position="151"/>
        <end position="170"/>
    </location>
</feature>
<sequence length="176" mass="19144">MTQKTARIALTLLLLGIYSTLSVARRITEFIRGAGLLRMMVAGAFVLAAVAVVTLILKHPGLRRPRVVLMVLIAAALYAAVIWPLSSPEEKLHFLEYGAVGVLAFLSTPEAWSTPRRFSVAALFTVAAGWLDEGIQALLPNRYYDLRDVGFNALAGLMALSVFTLLRAVALRRAHA</sequence>
<evidence type="ECO:0000313" key="2">
    <source>
        <dbReference type="EMBL" id="PZR08077.1"/>
    </source>
</evidence>